<keyword evidence="4" id="KW-1185">Reference proteome</keyword>
<gene>
    <name evidence="3" type="ORF">BSCA_2208</name>
</gene>
<evidence type="ECO:0000313" key="4">
    <source>
        <dbReference type="Proteomes" id="UP000029033"/>
    </source>
</evidence>
<organism evidence="3 4">
    <name type="scientific">Bifidobacterium scardovii</name>
    <dbReference type="NCBI Taxonomy" id="158787"/>
    <lineage>
        <taxon>Bacteria</taxon>
        <taxon>Bacillati</taxon>
        <taxon>Actinomycetota</taxon>
        <taxon>Actinomycetes</taxon>
        <taxon>Bifidobacteriales</taxon>
        <taxon>Bifidobacteriaceae</taxon>
        <taxon>Bifidobacterium</taxon>
    </lineage>
</organism>
<feature type="domain" description="Glycoside hydrolase 120 insertion" evidence="2">
    <location>
        <begin position="81"/>
        <end position="204"/>
    </location>
</feature>
<name>A0A087D7L1_9BIFI</name>
<evidence type="ECO:0000259" key="1">
    <source>
        <dbReference type="Pfam" id="PF07602"/>
    </source>
</evidence>
<accession>A0A087D7L1</accession>
<dbReference type="Gene3D" id="2.160.20.10">
    <property type="entry name" value="Single-stranded right-handed beta-helix, Pectin lyase-like"/>
    <property type="match status" value="1"/>
</dbReference>
<dbReference type="InterPro" id="IPR011459">
    <property type="entry name" value="DUF1565"/>
</dbReference>
<evidence type="ECO:0000259" key="2">
    <source>
        <dbReference type="Pfam" id="PF21258"/>
    </source>
</evidence>
<feature type="domain" description="DUF1565" evidence="1">
    <location>
        <begin position="14"/>
        <end position="49"/>
    </location>
</feature>
<dbReference type="STRING" id="158787.BSCA_2208"/>
<protein>
    <submittedName>
        <fullName evidence="3">Xylosidase</fullName>
    </submittedName>
</protein>
<dbReference type="Pfam" id="PF21258">
    <property type="entry name" value="Glyco_hydro_120_ins"/>
    <property type="match status" value="1"/>
</dbReference>
<sequence length="672" mass="73177">MTQYHVSASAVGAGAGTESDPFRTIGQAAAIARAGDEVIVHAGTYRESVDPRYGGESATDRIVYRAAEGEPRPVVKGSERIGSWKPQGGGVWSVTLPDAFFGGYNPYRQTVFGDWTVYPDPKVEVRHLGDVYLNGKSFYEVSSLGKVRDPERWGTGRDAATGTVVPLIDPDATVNVWYCEADAERTTIWANFHDADPNAELVEINVRETCFYPSRPFVNYITVRGFEMAQAACPYTPPTADQVGLIGPHWSRGWVIEDNVIHDAKCSAISLGKEISTGDNDSTRTHRKSGYQYQKEAVYKALRVGWKRGVVGGHTVRGNVIRDCGQNGVVGHMGCAFSTVERNHIYRIGTKREFFGWEVAAIKMHAAVDTVVRANRVHDSVLGMWLDWQAQGTFVDANVFYRNTRDVMTEVTHGPITFANNVFASAFSFDDFAQGAAFVNNLFAGRVRHTQVLDRSTPYHFPHATDVAGEAFVYGGDDRYFNNVFMAVGAERPSLAGEADDAPAARERYLADCGTARFSDNPRSLADYERAVDEAGLGDEELYREMPQPVYLADNTYLGGAVPATGEPGATVSGEPGTLNLREADDGLWLSLALPEAASGATGPVVSTEDLGQPRIVEEYFEHADGSPIVVDRDITGAPRAPRSARGPLAALGGGERLVWRAPDAPCDREGR</sequence>
<dbReference type="Pfam" id="PF07602">
    <property type="entry name" value="DUF1565"/>
    <property type="match status" value="1"/>
</dbReference>
<dbReference type="InterPro" id="IPR013780">
    <property type="entry name" value="Glyco_hydro_b"/>
</dbReference>
<dbReference type="OrthoDB" id="9765222at2"/>
<proteinExistence type="predicted"/>
<dbReference type="GeneID" id="85165189"/>
<dbReference type="eggNOG" id="COG1653">
    <property type="taxonomic scope" value="Bacteria"/>
</dbReference>
<dbReference type="EMBL" id="JGZO01000023">
    <property type="protein sequence ID" value="KFI91511.1"/>
    <property type="molecule type" value="Genomic_DNA"/>
</dbReference>
<dbReference type="InterPro" id="IPR012334">
    <property type="entry name" value="Pectin_lyas_fold"/>
</dbReference>
<dbReference type="InterPro" id="IPR011050">
    <property type="entry name" value="Pectin_lyase_fold/virulence"/>
</dbReference>
<dbReference type="AlphaFoldDB" id="A0A087D7L1"/>
<dbReference type="InterPro" id="IPR049169">
    <property type="entry name" value="Glyco_hydro_120_ins"/>
</dbReference>
<dbReference type="Proteomes" id="UP000029033">
    <property type="component" value="Unassembled WGS sequence"/>
</dbReference>
<dbReference type="RefSeq" id="WP_046726071.1">
    <property type="nucleotide sequence ID" value="NZ_CAJPMS010000028.1"/>
</dbReference>
<reference evidence="3 4" key="1">
    <citation type="submission" date="2014-03" db="EMBL/GenBank/DDBJ databases">
        <title>Genomics of Bifidobacteria.</title>
        <authorList>
            <person name="Ventura M."/>
            <person name="Milani C."/>
            <person name="Lugli G.A."/>
        </authorList>
    </citation>
    <scope>NUCLEOTIDE SEQUENCE [LARGE SCALE GENOMIC DNA]</scope>
    <source>
        <strain evidence="3 4">LMG 21589</strain>
    </source>
</reference>
<dbReference type="PANTHER" id="PTHR36453:SF1">
    <property type="entry name" value="RIGHT HANDED BETA HELIX DOMAIN-CONTAINING PROTEIN"/>
    <property type="match status" value="1"/>
</dbReference>
<evidence type="ECO:0000313" key="3">
    <source>
        <dbReference type="EMBL" id="KFI91511.1"/>
    </source>
</evidence>
<dbReference type="Gene3D" id="2.60.40.1180">
    <property type="entry name" value="Golgi alpha-mannosidase II"/>
    <property type="match status" value="1"/>
</dbReference>
<comment type="caution">
    <text evidence="3">The sequence shown here is derived from an EMBL/GenBank/DDBJ whole genome shotgun (WGS) entry which is preliminary data.</text>
</comment>
<dbReference type="PANTHER" id="PTHR36453">
    <property type="entry name" value="SECRETED PROTEIN-RELATED"/>
    <property type="match status" value="1"/>
</dbReference>
<dbReference type="SUPFAM" id="SSF51126">
    <property type="entry name" value="Pectin lyase-like"/>
    <property type="match status" value="1"/>
</dbReference>